<comment type="caution">
    <text evidence="1">The sequence shown here is derived from an EMBL/GenBank/DDBJ whole genome shotgun (WGS) entry which is preliminary data.</text>
</comment>
<reference evidence="1" key="1">
    <citation type="submission" date="2019-08" db="EMBL/GenBank/DDBJ databases">
        <authorList>
            <person name="Kucharzyk K."/>
            <person name="Murdoch R.W."/>
            <person name="Higgins S."/>
            <person name="Loffler F."/>
        </authorList>
    </citation>
    <scope>NUCLEOTIDE SEQUENCE</scope>
</reference>
<dbReference type="AlphaFoldDB" id="A0A645J6Y1"/>
<accession>A0A645J6Y1</accession>
<organism evidence="1">
    <name type="scientific">bioreactor metagenome</name>
    <dbReference type="NCBI Taxonomy" id="1076179"/>
    <lineage>
        <taxon>unclassified sequences</taxon>
        <taxon>metagenomes</taxon>
        <taxon>ecological metagenomes</taxon>
    </lineage>
</organism>
<name>A0A645J6Y1_9ZZZZ</name>
<dbReference type="EMBL" id="VSSQ01132840">
    <property type="protein sequence ID" value="MPN59157.1"/>
    <property type="molecule type" value="Genomic_DNA"/>
</dbReference>
<evidence type="ECO:0000313" key="1">
    <source>
        <dbReference type="EMBL" id="MPN59157.1"/>
    </source>
</evidence>
<gene>
    <name evidence="1" type="ORF">SDC9_206877</name>
</gene>
<protein>
    <submittedName>
        <fullName evidence="1">Uncharacterized protein</fullName>
    </submittedName>
</protein>
<proteinExistence type="predicted"/>
<sequence>MIERVPVSNKGLSVIRESERVTCTENVSTVTASFGMVTPTLSTTLVVAAPQSKISSIVL</sequence>